<sequence>MQKITPCLWFNGRVNEALELYKKVFSDFKVKQISHYGEAGPMEPGSIMTAVFEIFGQEFMILNGGPNYHFTEAVSFTIHCKDQHEVDHYWDGLTANGGQESQCGWLKDAFGLSWQIVPDALVELMTRKDPEKGQKVMQAMMQMKKIDIATLEQAYNS</sequence>
<gene>
    <name evidence="2" type="ORF">FMM05_12685</name>
</gene>
<name>A0A552UZ76_9FLAO</name>
<accession>A0A552UZ76</accession>
<dbReference type="CDD" id="cd06588">
    <property type="entry name" value="PhnB_like"/>
    <property type="match status" value="1"/>
</dbReference>
<dbReference type="Proteomes" id="UP000320643">
    <property type="component" value="Unassembled WGS sequence"/>
</dbReference>
<dbReference type="SUPFAM" id="SSF54593">
    <property type="entry name" value="Glyoxalase/Bleomycin resistance protein/Dihydroxybiphenyl dioxygenase"/>
    <property type="match status" value="1"/>
</dbReference>
<dbReference type="InterPro" id="IPR028973">
    <property type="entry name" value="PhnB-like"/>
</dbReference>
<feature type="domain" description="PhnB-like" evidence="1">
    <location>
        <begin position="2"/>
        <end position="117"/>
    </location>
</feature>
<protein>
    <submittedName>
        <fullName evidence="2">VOC family protein</fullName>
    </submittedName>
</protein>
<reference evidence="2 3" key="1">
    <citation type="submission" date="2019-07" db="EMBL/GenBank/DDBJ databases">
        <title>Flavobacterium sp. nov., isolated from glacier ice.</title>
        <authorList>
            <person name="Liu Q."/>
            <person name="Xin Y.-H."/>
        </authorList>
    </citation>
    <scope>NUCLEOTIDE SEQUENCE [LARGE SCALE GENOMIC DNA]</scope>
    <source>
        <strain evidence="2 3">ZT4R6</strain>
    </source>
</reference>
<dbReference type="OrthoDB" id="9806473at2"/>
<evidence type="ECO:0000313" key="2">
    <source>
        <dbReference type="EMBL" id="TRW23511.1"/>
    </source>
</evidence>
<dbReference type="Pfam" id="PF06983">
    <property type="entry name" value="3-dmu-9_3-mt"/>
    <property type="match status" value="1"/>
</dbReference>
<dbReference type="PIRSF" id="PIRSF021700">
    <property type="entry name" value="3_dmu_93_MTrfase"/>
    <property type="match status" value="1"/>
</dbReference>
<dbReference type="RefSeq" id="WP_143373768.1">
    <property type="nucleotide sequence ID" value="NZ_VJVZ01000008.1"/>
</dbReference>
<evidence type="ECO:0000313" key="3">
    <source>
        <dbReference type="Proteomes" id="UP000320643"/>
    </source>
</evidence>
<organism evidence="2 3">
    <name type="scientific">Flavobacterium zepuense</name>
    <dbReference type="NCBI Taxonomy" id="2593302"/>
    <lineage>
        <taxon>Bacteria</taxon>
        <taxon>Pseudomonadati</taxon>
        <taxon>Bacteroidota</taxon>
        <taxon>Flavobacteriia</taxon>
        <taxon>Flavobacteriales</taxon>
        <taxon>Flavobacteriaceae</taxon>
        <taxon>Flavobacterium</taxon>
    </lineage>
</organism>
<dbReference type="AlphaFoldDB" id="A0A552UZ76"/>
<dbReference type="PANTHER" id="PTHR33990">
    <property type="entry name" value="PROTEIN YJDN-RELATED"/>
    <property type="match status" value="1"/>
</dbReference>
<dbReference type="InterPro" id="IPR009725">
    <property type="entry name" value="3_dmu_93_MTrfase"/>
</dbReference>
<proteinExistence type="predicted"/>
<evidence type="ECO:0000259" key="1">
    <source>
        <dbReference type="Pfam" id="PF06983"/>
    </source>
</evidence>
<dbReference type="EMBL" id="VJVZ01000008">
    <property type="protein sequence ID" value="TRW23511.1"/>
    <property type="molecule type" value="Genomic_DNA"/>
</dbReference>
<keyword evidence="3" id="KW-1185">Reference proteome</keyword>
<comment type="caution">
    <text evidence="2">The sequence shown here is derived from an EMBL/GenBank/DDBJ whole genome shotgun (WGS) entry which is preliminary data.</text>
</comment>
<dbReference type="PANTHER" id="PTHR33990:SF2">
    <property type="entry name" value="PHNB-LIKE DOMAIN-CONTAINING PROTEIN"/>
    <property type="match status" value="1"/>
</dbReference>
<dbReference type="Gene3D" id="3.10.180.10">
    <property type="entry name" value="2,3-Dihydroxybiphenyl 1,2-Dioxygenase, domain 1"/>
    <property type="match status" value="1"/>
</dbReference>
<dbReference type="InterPro" id="IPR029068">
    <property type="entry name" value="Glyas_Bleomycin-R_OHBP_Dase"/>
</dbReference>